<accession>A0A089ZD36</accession>
<dbReference type="STRING" id="2162.BRM9_1927"/>
<dbReference type="SMART" id="SM00567">
    <property type="entry name" value="EZ_HEAT"/>
    <property type="match status" value="4"/>
</dbReference>
<evidence type="ECO:0000313" key="3">
    <source>
        <dbReference type="Proteomes" id="UP000029661"/>
    </source>
</evidence>
<dbReference type="InterPro" id="IPR016024">
    <property type="entry name" value="ARM-type_fold"/>
</dbReference>
<dbReference type="EMBL" id="CP006933">
    <property type="protein sequence ID" value="AIS32731.1"/>
    <property type="molecule type" value="Genomic_DNA"/>
</dbReference>
<dbReference type="GeneID" id="24793089"/>
<dbReference type="PANTHER" id="PTHR12697">
    <property type="entry name" value="PBS LYASE HEAT-LIKE PROTEIN"/>
    <property type="match status" value="1"/>
</dbReference>
<dbReference type="RefSeq" id="WP_048085610.1">
    <property type="nucleotide sequence ID" value="NZ_CP006933.1"/>
</dbReference>
<evidence type="ECO:0000256" key="1">
    <source>
        <dbReference type="SAM" id="MobiDB-lite"/>
    </source>
</evidence>
<feature type="region of interest" description="Disordered" evidence="1">
    <location>
        <begin position="1"/>
        <end position="23"/>
    </location>
</feature>
<evidence type="ECO:0000313" key="2">
    <source>
        <dbReference type="EMBL" id="AIS32731.1"/>
    </source>
</evidence>
<dbReference type="OrthoDB" id="71319at2157"/>
<reference evidence="2 3" key="1">
    <citation type="submission" date="2013-12" db="EMBL/GenBank/DDBJ databases">
        <title>The complete genome sequence of Methanobacterium sp. BRM9.</title>
        <authorList>
            <consortium name="Pastoral Greenhouse Gas Research Consortium"/>
            <person name="Kelly W.J."/>
            <person name="Leahy S.C."/>
            <person name="Perry R."/>
            <person name="Li D."/>
            <person name="Altermann E."/>
            <person name="Lambie S.C."/>
            <person name="Attwood G.T."/>
        </authorList>
    </citation>
    <scope>NUCLEOTIDE SEQUENCE [LARGE SCALE GENOMIC DNA]</scope>
    <source>
        <strain evidence="2 3">BRM9</strain>
    </source>
</reference>
<organism evidence="2 3">
    <name type="scientific">Methanobacterium formicicum</name>
    <dbReference type="NCBI Taxonomy" id="2162"/>
    <lineage>
        <taxon>Archaea</taxon>
        <taxon>Methanobacteriati</taxon>
        <taxon>Methanobacteriota</taxon>
        <taxon>Methanomada group</taxon>
        <taxon>Methanobacteria</taxon>
        <taxon>Methanobacteriales</taxon>
        <taxon>Methanobacteriaceae</taxon>
        <taxon>Methanobacterium</taxon>
    </lineage>
</organism>
<dbReference type="InterPro" id="IPR004155">
    <property type="entry name" value="PBS_lyase_HEAT"/>
</dbReference>
<dbReference type="SUPFAM" id="SSF48371">
    <property type="entry name" value="ARM repeat"/>
    <property type="match status" value="1"/>
</dbReference>
<dbReference type="AlphaFoldDB" id="A0A089ZD36"/>
<dbReference type="Pfam" id="PF13646">
    <property type="entry name" value="HEAT_2"/>
    <property type="match status" value="1"/>
</dbReference>
<name>A0A089ZD36_METFO</name>
<dbReference type="GO" id="GO:0016491">
    <property type="term" value="F:oxidoreductase activity"/>
    <property type="evidence" value="ECO:0007669"/>
    <property type="project" value="TreeGrafter"/>
</dbReference>
<gene>
    <name evidence="2" type="ORF">BRM9_1927</name>
</gene>
<dbReference type="Gene3D" id="1.25.10.10">
    <property type="entry name" value="Leucine-rich Repeat Variant"/>
    <property type="match status" value="2"/>
</dbReference>
<dbReference type="KEGG" id="mfc:BRM9_1927"/>
<dbReference type="PANTHER" id="PTHR12697:SF5">
    <property type="entry name" value="DEOXYHYPUSINE HYDROXYLASE"/>
    <property type="match status" value="1"/>
</dbReference>
<dbReference type="InterPro" id="IPR011989">
    <property type="entry name" value="ARM-like"/>
</dbReference>
<dbReference type="Proteomes" id="UP000029661">
    <property type="component" value="Chromosome"/>
</dbReference>
<protein>
    <submittedName>
        <fullName evidence="2">HEAT repeat-containing protein</fullName>
    </submittedName>
</protein>
<sequence>MNFEEKKRKNRRKRGQISPEDISPYVDLPTEGLVEMLQGTDPQKRTIAAVILGDLGDERGILPLCSALTTEKSLYSRIAISEALSKIGEPSVAYLIELLGEIGKNQETMLPDHYFKKKSFPLVRDMAGRTMVQIGKPATPYLIDFLESSDEFKVQQALDVVGAIAAKTGDRRALNPLLTHLERETRDCRGSDGVTLWKIIRAFSGFKKSEKAVDPLLEILERDYPPPIIWETLRTLGQIRIATSQVRERVGSFINNEQPEVRVAAENAWKLLGFAP</sequence>
<proteinExistence type="predicted"/>